<keyword evidence="7" id="KW-1185">Reference proteome</keyword>
<name>A0AB36JMU0_9STRE</name>
<dbReference type="AlphaFoldDB" id="A0AB36JMU0"/>
<dbReference type="CDD" id="cd04301">
    <property type="entry name" value="NAT_SF"/>
    <property type="match status" value="1"/>
</dbReference>
<comment type="caution">
    <text evidence="4">The sequence shown here is derived from an EMBL/GenBank/DDBJ whole genome shotgun (WGS) entry which is preliminary data.</text>
</comment>
<accession>A0AB36JMU0</accession>
<dbReference type="InterPro" id="IPR000182">
    <property type="entry name" value="GNAT_dom"/>
</dbReference>
<feature type="domain" description="N-acetyltransferase" evidence="3">
    <location>
        <begin position="3"/>
        <end position="144"/>
    </location>
</feature>
<dbReference type="PROSITE" id="PS51186">
    <property type="entry name" value="GNAT"/>
    <property type="match status" value="1"/>
</dbReference>
<keyword evidence="2" id="KW-0012">Acyltransferase</keyword>
<dbReference type="Pfam" id="PF00583">
    <property type="entry name" value="Acetyltransf_1"/>
    <property type="match status" value="1"/>
</dbReference>
<evidence type="ECO:0000313" key="6">
    <source>
        <dbReference type="Proteomes" id="UP000188600"/>
    </source>
</evidence>
<evidence type="ECO:0000256" key="1">
    <source>
        <dbReference type="ARBA" id="ARBA00022679"/>
    </source>
</evidence>
<reference evidence="6 7" key="1">
    <citation type="submission" date="2016-12" db="EMBL/GenBank/DDBJ databases">
        <authorList>
            <person name="Gulvik C.A."/>
        </authorList>
    </citation>
    <scope>NUCLEOTIDE SEQUENCE [LARGE SCALE GENOMIC DNA]</scope>
    <source>
        <strain evidence="5 7">12-5202</strain>
        <strain evidence="4 6">12-5291</strain>
    </source>
</reference>
<sequence length="144" mass="16444">MTEKIVSVKKDEVKIWLGFASQVWSSDMDYLQEAFLNDQFPYEFLYWRAGKALAWLSLSIRKEYVEGSSHLPLAYLEGIAVTQEARQQGIAQELLAFAKLWAKAHGCVQLASDCSLENIASQAFHHKMGFREVSRSVHYILNVD</sequence>
<gene>
    <name evidence="5" type="ORF">BVE84_09610</name>
    <name evidence="4" type="ORF">BVE86_10135</name>
</gene>
<dbReference type="RefSeq" id="WP_076996794.1">
    <property type="nucleotide sequence ID" value="NZ_MSPR01000025.1"/>
</dbReference>
<evidence type="ECO:0000259" key="3">
    <source>
        <dbReference type="PROSITE" id="PS51186"/>
    </source>
</evidence>
<dbReference type="EMBL" id="MSPR01000025">
    <property type="protein sequence ID" value="ONK26106.1"/>
    <property type="molecule type" value="Genomic_DNA"/>
</dbReference>
<evidence type="ECO:0000313" key="7">
    <source>
        <dbReference type="Proteomes" id="UP000188946"/>
    </source>
</evidence>
<dbReference type="GO" id="GO:0016747">
    <property type="term" value="F:acyltransferase activity, transferring groups other than amino-acyl groups"/>
    <property type="evidence" value="ECO:0007669"/>
    <property type="project" value="InterPro"/>
</dbReference>
<protein>
    <recommendedName>
        <fullName evidence="3">N-acetyltransferase domain-containing protein</fullName>
    </recommendedName>
</protein>
<evidence type="ECO:0000256" key="2">
    <source>
        <dbReference type="ARBA" id="ARBA00023315"/>
    </source>
</evidence>
<evidence type="ECO:0000313" key="5">
    <source>
        <dbReference type="EMBL" id="ONK26106.1"/>
    </source>
</evidence>
<proteinExistence type="predicted"/>
<dbReference type="InterPro" id="IPR050832">
    <property type="entry name" value="Bact_Acetyltransf"/>
</dbReference>
<dbReference type="EMBL" id="MSPT01000027">
    <property type="protein sequence ID" value="ONK25493.1"/>
    <property type="molecule type" value="Genomic_DNA"/>
</dbReference>
<organism evidence="4 6">
    <name type="scientific">Streptococcus azizii</name>
    <dbReference type="NCBI Taxonomy" id="1579424"/>
    <lineage>
        <taxon>Bacteria</taxon>
        <taxon>Bacillati</taxon>
        <taxon>Bacillota</taxon>
        <taxon>Bacilli</taxon>
        <taxon>Lactobacillales</taxon>
        <taxon>Streptococcaceae</taxon>
        <taxon>Streptococcus</taxon>
    </lineage>
</organism>
<dbReference type="Proteomes" id="UP000188946">
    <property type="component" value="Unassembled WGS sequence"/>
</dbReference>
<evidence type="ECO:0000313" key="4">
    <source>
        <dbReference type="EMBL" id="ONK25493.1"/>
    </source>
</evidence>
<dbReference type="Proteomes" id="UP000188600">
    <property type="component" value="Unassembled WGS sequence"/>
</dbReference>
<dbReference type="InterPro" id="IPR016181">
    <property type="entry name" value="Acyl_CoA_acyltransferase"/>
</dbReference>
<dbReference type="PANTHER" id="PTHR43877">
    <property type="entry name" value="AMINOALKYLPHOSPHONATE N-ACETYLTRANSFERASE-RELATED-RELATED"/>
    <property type="match status" value="1"/>
</dbReference>
<keyword evidence="1" id="KW-0808">Transferase</keyword>
<dbReference type="Gene3D" id="3.40.630.30">
    <property type="match status" value="1"/>
</dbReference>
<dbReference type="SUPFAM" id="SSF55729">
    <property type="entry name" value="Acyl-CoA N-acyltransferases (Nat)"/>
    <property type="match status" value="1"/>
</dbReference>